<organism evidence="2 3">
    <name type="scientific">Sphingomonas cremea</name>
    <dbReference type="NCBI Taxonomy" id="2904799"/>
    <lineage>
        <taxon>Bacteria</taxon>
        <taxon>Pseudomonadati</taxon>
        <taxon>Pseudomonadota</taxon>
        <taxon>Alphaproteobacteria</taxon>
        <taxon>Sphingomonadales</taxon>
        <taxon>Sphingomonadaceae</taxon>
        <taxon>Sphingomonas</taxon>
    </lineage>
</organism>
<evidence type="ECO:0000256" key="1">
    <source>
        <dbReference type="SAM" id="SignalP"/>
    </source>
</evidence>
<keyword evidence="3" id="KW-1185">Reference proteome</keyword>
<gene>
    <name evidence="2" type="ORF">LVY65_06080</name>
</gene>
<keyword evidence="1" id="KW-0732">Signal</keyword>
<evidence type="ECO:0000313" key="2">
    <source>
        <dbReference type="EMBL" id="MCF2514633.1"/>
    </source>
</evidence>
<dbReference type="RefSeq" id="WP_235067089.1">
    <property type="nucleotide sequence ID" value="NZ_JAKFGM010000001.1"/>
</dbReference>
<proteinExistence type="predicted"/>
<feature type="signal peptide" evidence="1">
    <location>
        <begin position="1"/>
        <end position="29"/>
    </location>
</feature>
<dbReference type="Proteomes" id="UP001139410">
    <property type="component" value="Unassembled WGS sequence"/>
</dbReference>
<dbReference type="EMBL" id="JAKFGM010000001">
    <property type="protein sequence ID" value="MCF2514633.1"/>
    <property type="molecule type" value="Genomic_DNA"/>
</dbReference>
<feature type="chain" id="PRO_5040907536" evidence="1">
    <location>
        <begin position="30"/>
        <end position="275"/>
    </location>
</feature>
<name>A0A9X1QJ00_9SPHN</name>
<sequence>MTHIGYHSTFHRAWLATAASVAIALPAGTAAGGVVSIPFNTANFSNPLTIDNKLLPMVPGTTQTYKADGADGCEVDVVTVTNETRAIAAGVTARVVRDLAYEDAECNGTLHLVERTDDWFAQDNTDNVWYLGEHSENCDGPSNCTLSGGSWEAGVDGAKAGIIMLAHPKAGDQYHQEFYAGHAEDEAKVSGVGVTVKLTRDDAFPPGTFTGCLKTKEWSDLDTGSIEQKYYCPGIGNVAVDEHHGKILRAELVDPDAGAAAKSDAFRFRTVPPHR</sequence>
<reference evidence="2" key="1">
    <citation type="submission" date="2022-01" db="EMBL/GenBank/DDBJ databases">
        <authorList>
            <person name="Jo J.-H."/>
            <person name="Im W.-T."/>
        </authorList>
    </citation>
    <scope>NUCLEOTIDE SEQUENCE</scope>
    <source>
        <strain evidence="2">G124</strain>
    </source>
</reference>
<dbReference type="AlphaFoldDB" id="A0A9X1QJ00"/>
<evidence type="ECO:0000313" key="3">
    <source>
        <dbReference type="Proteomes" id="UP001139410"/>
    </source>
</evidence>
<comment type="caution">
    <text evidence="2">The sequence shown here is derived from an EMBL/GenBank/DDBJ whole genome shotgun (WGS) entry which is preliminary data.</text>
</comment>
<protein>
    <submittedName>
        <fullName evidence="2">Uncharacterized protein</fullName>
    </submittedName>
</protein>
<accession>A0A9X1QJ00</accession>